<name>A0A6M3JGP8_9ZZZZ</name>
<accession>A0A6M3JGP8</accession>
<sequence>MESCKFCGKGIPGEQIPGTWTETGWCNAECAFRFYTFTKPIRESQVDERNQAVDEVIMGYRLSICPEAGEPGLLPTKTRLVLEVIQGEIQVAWTDRGPVEILIAEHDPEEDAATIHLPKGKGDGPIVSPSILGVFEVKTDPAFVEETFRRAE</sequence>
<evidence type="ECO:0000313" key="1">
    <source>
        <dbReference type="EMBL" id="QJA68478.1"/>
    </source>
</evidence>
<gene>
    <name evidence="1" type="ORF">MM415A06462_0002</name>
</gene>
<protein>
    <submittedName>
        <fullName evidence="1">Uncharacterized protein</fullName>
    </submittedName>
</protein>
<proteinExistence type="predicted"/>
<dbReference type="AlphaFoldDB" id="A0A6M3JGP8"/>
<reference evidence="1" key="1">
    <citation type="submission" date="2020-03" db="EMBL/GenBank/DDBJ databases">
        <title>The deep terrestrial virosphere.</title>
        <authorList>
            <person name="Holmfeldt K."/>
            <person name="Nilsson E."/>
            <person name="Simone D."/>
            <person name="Lopez-Fernandez M."/>
            <person name="Wu X."/>
            <person name="de Brujin I."/>
            <person name="Lundin D."/>
            <person name="Andersson A."/>
            <person name="Bertilsson S."/>
            <person name="Dopson M."/>
        </authorList>
    </citation>
    <scope>NUCLEOTIDE SEQUENCE</scope>
    <source>
        <strain evidence="1">MM415A06462</strain>
    </source>
</reference>
<organism evidence="1">
    <name type="scientific">viral metagenome</name>
    <dbReference type="NCBI Taxonomy" id="1070528"/>
    <lineage>
        <taxon>unclassified sequences</taxon>
        <taxon>metagenomes</taxon>
        <taxon>organismal metagenomes</taxon>
    </lineage>
</organism>
<dbReference type="EMBL" id="MT141621">
    <property type="protein sequence ID" value="QJA68478.1"/>
    <property type="molecule type" value="Genomic_DNA"/>
</dbReference>